<accession>A0AAD0P463</accession>
<dbReference type="EMBL" id="MPTO01000023">
    <property type="protein sequence ID" value="OME15081.1"/>
    <property type="molecule type" value="Genomic_DNA"/>
</dbReference>
<gene>
    <name evidence="2" type="primary">rfbG</name>
    <name evidence="3" type="ORF">BSK47_22240</name>
    <name evidence="2" type="ORF">CD191_27890</name>
</gene>
<dbReference type="AlphaFoldDB" id="A0AAD0P463"/>
<evidence type="ECO:0000313" key="5">
    <source>
        <dbReference type="Proteomes" id="UP000249163"/>
    </source>
</evidence>
<evidence type="ECO:0000259" key="1">
    <source>
        <dbReference type="Pfam" id="PF16363"/>
    </source>
</evidence>
<organism evidence="2 5">
    <name type="scientific">Paenibacillus odorifer</name>
    <dbReference type="NCBI Taxonomy" id="189426"/>
    <lineage>
        <taxon>Bacteria</taxon>
        <taxon>Bacillati</taxon>
        <taxon>Bacillota</taxon>
        <taxon>Bacilli</taxon>
        <taxon>Bacillales</taxon>
        <taxon>Paenibacillaceae</taxon>
        <taxon>Paenibacillus</taxon>
    </lineage>
</organism>
<dbReference type="EMBL" id="CP021965">
    <property type="protein sequence ID" value="AWV36927.1"/>
    <property type="molecule type" value="Genomic_DNA"/>
</dbReference>
<dbReference type="Proteomes" id="UP000187323">
    <property type="component" value="Unassembled WGS sequence"/>
</dbReference>
<proteinExistence type="predicted"/>
<evidence type="ECO:0000313" key="4">
    <source>
        <dbReference type="Proteomes" id="UP000187323"/>
    </source>
</evidence>
<feature type="domain" description="NAD(P)-binding" evidence="1">
    <location>
        <begin position="12"/>
        <end position="322"/>
    </location>
</feature>
<dbReference type="Gene3D" id="3.40.50.720">
    <property type="entry name" value="NAD(P)-binding Rossmann-like Domain"/>
    <property type="match status" value="1"/>
</dbReference>
<dbReference type="Proteomes" id="UP000249163">
    <property type="component" value="Chromosome"/>
</dbReference>
<evidence type="ECO:0000313" key="2">
    <source>
        <dbReference type="EMBL" id="AWV36927.1"/>
    </source>
</evidence>
<name>A0AAD0P463_9BACL</name>
<dbReference type="InterPro" id="IPR036291">
    <property type="entry name" value="NAD(P)-bd_dom_sf"/>
</dbReference>
<reference evidence="3 4" key="1">
    <citation type="submission" date="2016-10" db="EMBL/GenBank/DDBJ databases">
        <title>Paenibacillus species isolates.</title>
        <authorList>
            <person name="Beno S.M."/>
        </authorList>
    </citation>
    <scope>NUCLEOTIDE SEQUENCE [LARGE SCALE GENOMIC DNA]</scope>
    <source>
        <strain evidence="3 4">FSL H7-0918</strain>
    </source>
</reference>
<protein>
    <submittedName>
        <fullName evidence="2">CDP-glucose 4,6-dehydratase</fullName>
    </submittedName>
</protein>
<dbReference type="NCBIfam" id="TIGR02622">
    <property type="entry name" value="CDP_4_6_dhtase"/>
    <property type="match status" value="1"/>
</dbReference>
<dbReference type="PANTHER" id="PTHR43000">
    <property type="entry name" value="DTDP-D-GLUCOSE 4,6-DEHYDRATASE-RELATED"/>
    <property type="match status" value="1"/>
</dbReference>
<dbReference type="SUPFAM" id="SSF51735">
    <property type="entry name" value="NAD(P)-binding Rossmann-fold domains"/>
    <property type="match status" value="1"/>
</dbReference>
<dbReference type="Pfam" id="PF16363">
    <property type="entry name" value="GDP_Man_Dehyd"/>
    <property type="match status" value="1"/>
</dbReference>
<dbReference type="Gene3D" id="3.90.25.10">
    <property type="entry name" value="UDP-galactose 4-epimerase, domain 1"/>
    <property type="match status" value="1"/>
</dbReference>
<dbReference type="InterPro" id="IPR016040">
    <property type="entry name" value="NAD(P)-bd_dom"/>
</dbReference>
<evidence type="ECO:0000313" key="3">
    <source>
        <dbReference type="EMBL" id="OME15081.1"/>
    </source>
</evidence>
<reference evidence="2 5" key="2">
    <citation type="submission" date="2017-06" db="EMBL/GenBank/DDBJ databases">
        <title>Complete genome sequence of Paenibacillus odorifer CBA7130.</title>
        <authorList>
            <person name="Nam Y.-D."/>
            <person name="Kang J."/>
            <person name="Chung W.-H."/>
        </authorList>
    </citation>
    <scope>NUCLEOTIDE SEQUENCE [LARGE SCALE GENOMIC DNA]</scope>
    <source>
        <strain evidence="2 5">CBA7130</strain>
    </source>
</reference>
<sequence length="357" mass="40474">MQTNFWDSKRVLITGHTGFKGSWLSLWLQHLGADVYGYSSSLPVSEPHLYEIAQVSKNMDSMYGDILDYERLQSFIQKIQPEIIFHLAAQPLVRESYIKPIATFSTNVMGTVHLLEAARHTESVRIVINVTTDKCYENSSNSLLGFIENNPVGGSDPYSASKACSEIVTTAYERSFYRNISKLLSSARAGNVIGGGDWAADRIIPDMIRSITNKQPLNIRYPQAIRPWQHVLDCLNGYLLLAQKMWESGEKYIGSWNFGPGESSIISVAQLIEECNKYLGNKLEVLYESDTQPYEAKTLVLNSEKAEKLLNWGIKLPVKQSIEWTMDWYTNYMSNSLNDLTLRQISNYEKIKAARLS</sequence>
<dbReference type="InterPro" id="IPR013445">
    <property type="entry name" value="CDP_4_6_deHydtase"/>
</dbReference>